<sequence length="144" mass="16805">MWDDMAKVVGVWEIVNEKDVHSIKKLWGRAFEQPYEKVGVGLVVEFERVVPVKPPVYWEVSGTDVNTKYKSMIHRFLLEVCVFVRLLSGIKPIKEHNFLRLQIIRCHRELKLDKPVSDFTCDSWKKAAVGRIKKALLHLRPHSV</sequence>
<protein>
    <submittedName>
        <fullName evidence="1">Uncharacterized protein</fullName>
    </submittedName>
</protein>
<dbReference type="EMBL" id="BPVZ01000427">
    <property type="protein sequence ID" value="GKV51045.1"/>
    <property type="molecule type" value="Genomic_DNA"/>
</dbReference>
<evidence type="ECO:0000313" key="1">
    <source>
        <dbReference type="EMBL" id="GKV51045.1"/>
    </source>
</evidence>
<comment type="caution">
    <text evidence="1">The sequence shown here is derived from an EMBL/GenBank/DDBJ whole genome shotgun (WGS) entry which is preliminary data.</text>
</comment>
<accession>A0AAV5MNC1</accession>
<dbReference type="AlphaFoldDB" id="A0AAV5MNC1"/>
<keyword evidence="2" id="KW-1185">Reference proteome</keyword>
<organism evidence="1 2">
    <name type="scientific">Rubroshorea leprosula</name>
    <dbReference type="NCBI Taxonomy" id="152421"/>
    <lineage>
        <taxon>Eukaryota</taxon>
        <taxon>Viridiplantae</taxon>
        <taxon>Streptophyta</taxon>
        <taxon>Embryophyta</taxon>
        <taxon>Tracheophyta</taxon>
        <taxon>Spermatophyta</taxon>
        <taxon>Magnoliopsida</taxon>
        <taxon>eudicotyledons</taxon>
        <taxon>Gunneridae</taxon>
        <taxon>Pentapetalae</taxon>
        <taxon>rosids</taxon>
        <taxon>malvids</taxon>
        <taxon>Malvales</taxon>
        <taxon>Dipterocarpaceae</taxon>
        <taxon>Rubroshorea</taxon>
    </lineage>
</organism>
<evidence type="ECO:0000313" key="2">
    <source>
        <dbReference type="Proteomes" id="UP001054252"/>
    </source>
</evidence>
<proteinExistence type="predicted"/>
<dbReference type="Proteomes" id="UP001054252">
    <property type="component" value="Unassembled WGS sequence"/>
</dbReference>
<reference evidence="1 2" key="1">
    <citation type="journal article" date="2021" name="Commun. Biol.">
        <title>The genome of Shorea leprosula (Dipterocarpaceae) highlights the ecological relevance of drought in aseasonal tropical rainforests.</title>
        <authorList>
            <person name="Ng K.K.S."/>
            <person name="Kobayashi M.J."/>
            <person name="Fawcett J.A."/>
            <person name="Hatakeyama M."/>
            <person name="Paape T."/>
            <person name="Ng C.H."/>
            <person name="Ang C.C."/>
            <person name="Tnah L.H."/>
            <person name="Lee C.T."/>
            <person name="Nishiyama T."/>
            <person name="Sese J."/>
            <person name="O'Brien M.J."/>
            <person name="Copetti D."/>
            <person name="Mohd Noor M.I."/>
            <person name="Ong R.C."/>
            <person name="Putra M."/>
            <person name="Sireger I.Z."/>
            <person name="Indrioko S."/>
            <person name="Kosugi Y."/>
            <person name="Izuno A."/>
            <person name="Isagi Y."/>
            <person name="Lee S.L."/>
            <person name="Shimizu K.K."/>
        </authorList>
    </citation>
    <scope>NUCLEOTIDE SEQUENCE [LARGE SCALE GENOMIC DNA]</scope>
    <source>
        <strain evidence="1">214</strain>
    </source>
</reference>
<name>A0AAV5MNC1_9ROSI</name>
<gene>
    <name evidence="1" type="ORF">SLEP1_g57721</name>
</gene>